<reference evidence="11 12" key="1">
    <citation type="submission" date="2021-03" db="EMBL/GenBank/DDBJ databases">
        <authorList>
            <person name="So Y."/>
        </authorList>
    </citation>
    <scope>NUCLEOTIDE SEQUENCE [LARGE SCALE GENOMIC DNA]</scope>
    <source>
        <strain evidence="11 12">PWR1</strain>
    </source>
</reference>
<evidence type="ECO:0000256" key="1">
    <source>
        <dbReference type="ARBA" id="ARBA00004442"/>
    </source>
</evidence>
<evidence type="ECO:0000256" key="3">
    <source>
        <dbReference type="ARBA" id="ARBA00022448"/>
    </source>
</evidence>
<dbReference type="Proteomes" id="UP000680815">
    <property type="component" value="Unassembled WGS sequence"/>
</dbReference>
<dbReference type="PANTHER" id="PTHR34597:SF3">
    <property type="entry name" value="OUTER MEMBRANE TRANSPORTER CDIB"/>
    <property type="match status" value="1"/>
</dbReference>
<protein>
    <submittedName>
        <fullName evidence="11">ShlB/FhaC/HecB family hemolysin secretion/activation protein</fullName>
    </submittedName>
</protein>
<name>A0ABS4ANS8_9PROT</name>
<evidence type="ECO:0000259" key="10">
    <source>
        <dbReference type="PROSITE" id="PS51779"/>
    </source>
</evidence>
<feature type="domain" description="POTRA" evidence="10">
    <location>
        <begin position="38"/>
        <end position="112"/>
    </location>
</feature>
<feature type="chain" id="PRO_5045049017" evidence="9">
    <location>
        <begin position="23"/>
        <end position="529"/>
    </location>
</feature>
<dbReference type="Gene3D" id="3.10.20.310">
    <property type="entry name" value="membrane protein fhac"/>
    <property type="match status" value="1"/>
</dbReference>
<dbReference type="RefSeq" id="WP_209350298.1">
    <property type="nucleotide sequence ID" value="NZ_JAGIYZ010000002.1"/>
</dbReference>
<dbReference type="Pfam" id="PF08479">
    <property type="entry name" value="POTRA_2"/>
    <property type="match status" value="1"/>
</dbReference>
<dbReference type="InterPro" id="IPR005565">
    <property type="entry name" value="Hemolysn_activator_HlyB_C"/>
</dbReference>
<comment type="similarity">
    <text evidence="2">Belongs to the TPS (TC 1.B.20) family.</text>
</comment>
<dbReference type="Pfam" id="PF03865">
    <property type="entry name" value="ShlB"/>
    <property type="match status" value="1"/>
</dbReference>
<keyword evidence="12" id="KW-1185">Reference proteome</keyword>
<keyword evidence="7" id="KW-0472">Membrane</keyword>
<keyword evidence="5" id="KW-0812">Transmembrane</keyword>
<dbReference type="InterPro" id="IPR051544">
    <property type="entry name" value="TPS_OM_transporter"/>
</dbReference>
<gene>
    <name evidence="11" type="ORF">J5Y09_03200</name>
</gene>
<dbReference type="PROSITE" id="PS51779">
    <property type="entry name" value="POTRA"/>
    <property type="match status" value="1"/>
</dbReference>
<comment type="caution">
    <text evidence="11">The sequence shown here is derived from an EMBL/GenBank/DDBJ whole genome shotgun (WGS) entry which is preliminary data.</text>
</comment>
<evidence type="ECO:0000313" key="12">
    <source>
        <dbReference type="Proteomes" id="UP000680815"/>
    </source>
</evidence>
<evidence type="ECO:0000256" key="8">
    <source>
        <dbReference type="ARBA" id="ARBA00023237"/>
    </source>
</evidence>
<evidence type="ECO:0000256" key="9">
    <source>
        <dbReference type="SAM" id="SignalP"/>
    </source>
</evidence>
<keyword evidence="9" id="KW-0732">Signal</keyword>
<evidence type="ECO:0000256" key="4">
    <source>
        <dbReference type="ARBA" id="ARBA00022452"/>
    </source>
</evidence>
<accession>A0ABS4ANS8</accession>
<proteinExistence type="inferred from homology"/>
<evidence type="ECO:0000256" key="7">
    <source>
        <dbReference type="ARBA" id="ARBA00023136"/>
    </source>
</evidence>
<dbReference type="InterPro" id="IPR034746">
    <property type="entry name" value="POTRA"/>
</dbReference>
<keyword evidence="8" id="KW-0998">Cell outer membrane</keyword>
<feature type="signal peptide" evidence="9">
    <location>
        <begin position="1"/>
        <end position="22"/>
    </location>
</feature>
<evidence type="ECO:0000256" key="2">
    <source>
        <dbReference type="ARBA" id="ARBA00009055"/>
    </source>
</evidence>
<dbReference type="EMBL" id="JAGIYZ010000002">
    <property type="protein sequence ID" value="MBP0462907.1"/>
    <property type="molecule type" value="Genomic_DNA"/>
</dbReference>
<keyword evidence="4" id="KW-1134">Transmembrane beta strand</keyword>
<organism evidence="11 12">
    <name type="scientific">Roseomonas nitratireducens</name>
    <dbReference type="NCBI Taxonomy" id="2820810"/>
    <lineage>
        <taxon>Bacteria</taxon>
        <taxon>Pseudomonadati</taxon>
        <taxon>Pseudomonadota</taxon>
        <taxon>Alphaproteobacteria</taxon>
        <taxon>Acetobacterales</taxon>
        <taxon>Roseomonadaceae</taxon>
        <taxon>Roseomonas</taxon>
    </lineage>
</organism>
<dbReference type="PANTHER" id="PTHR34597">
    <property type="entry name" value="SLR1661 PROTEIN"/>
    <property type="match status" value="1"/>
</dbReference>
<dbReference type="InterPro" id="IPR013686">
    <property type="entry name" value="Polypept-transport_assoc_ShlB"/>
</dbReference>
<evidence type="ECO:0000256" key="6">
    <source>
        <dbReference type="ARBA" id="ARBA00022927"/>
    </source>
</evidence>
<keyword evidence="6" id="KW-0653">Protein transport</keyword>
<evidence type="ECO:0000256" key="5">
    <source>
        <dbReference type="ARBA" id="ARBA00022692"/>
    </source>
</evidence>
<comment type="subcellular location">
    <subcellularLocation>
        <location evidence="1">Cell outer membrane</location>
    </subcellularLocation>
</comment>
<sequence>MRGLVFACLACFPVLLPAQAEAQARPRAGQPAAAAAGFPVRAIEVQGNTIYGTEELLAYATGFVQQQQGDVTLPAIAAAIERLYREDDYFLASVTPLYDPATGAARLVVDEGGVQYLEVLGVEEAIGARIAGYIRPVLTGAPLRMAEFERALMLAGDLSGVQVRAEFRRDPATGANQLIIHASARRYRISALIDNTPRQSAGNAFVSLELYSALTAGDMVRLVVGASGRTDWSDGGGNIAGFYRAPIGTAGTYVEVFAANTVYGRDSGGQLTDWRQQRGANAIALVGHPVLRDLDEFLYVMAEYDYAEIDFGGGGAGRDRSNTGRLMAYYTRIGSGGVTFRAGFTASAGAADSTRDPNVEPNFWHLRGVLGVVVPLTDIAEGLALRMEGYAQFSPYTLPETERFYLGDRDRMRGYEIGDLTGDSGVIGTFELSRHFAVDARYLQAVAPSLFFDIGMIQRNNDFPAVPRLGPDGARVGYSSAVLASTGIAARAFLPDGFVLSGWAALPLSEDGRGSYLSPTFYARLTKTW</sequence>
<evidence type="ECO:0000313" key="11">
    <source>
        <dbReference type="EMBL" id="MBP0462907.1"/>
    </source>
</evidence>
<keyword evidence="3" id="KW-0813">Transport</keyword>
<dbReference type="Gene3D" id="2.40.160.50">
    <property type="entry name" value="membrane protein fhac: a member of the omp85/tpsb transporter family"/>
    <property type="match status" value="1"/>
</dbReference>